<evidence type="ECO:0000313" key="1">
    <source>
        <dbReference type="EMBL" id="ORY29408.1"/>
    </source>
</evidence>
<reference evidence="1 2" key="1">
    <citation type="submission" date="2016-08" db="EMBL/GenBank/DDBJ databases">
        <title>A Parts List for Fungal Cellulosomes Revealed by Comparative Genomics.</title>
        <authorList>
            <consortium name="DOE Joint Genome Institute"/>
            <person name="Haitjema C.H."/>
            <person name="Gilmore S.P."/>
            <person name="Henske J.K."/>
            <person name="Solomon K.V."/>
            <person name="De Groot R."/>
            <person name="Kuo A."/>
            <person name="Mondo S.J."/>
            <person name="Salamov A.A."/>
            <person name="Labutti K."/>
            <person name="Zhao Z."/>
            <person name="Chiniquy J."/>
            <person name="Barry K."/>
            <person name="Brewer H.M."/>
            <person name="Purvine S.O."/>
            <person name="Wright A.T."/>
            <person name="Boxma B."/>
            <person name="Van Alen T."/>
            <person name="Hackstein J.H."/>
            <person name="Baker S.E."/>
            <person name="Grigoriev I.V."/>
            <person name="O'Malley M.A."/>
        </authorList>
    </citation>
    <scope>NUCLEOTIDE SEQUENCE [LARGE SCALE GENOMIC DNA]</scope>
    <source>
        <strain evidence="1 2">G1</strain>
    </source>
</reference>
<dbReference type="AlphaFoldDB" id="A0A1Y2B3K0"/>
<evidence type="ECO:0000313" key="2">
    <source>
        <dbReference type="Proteomes" id="UP000193920"/>
    </source>
</evidence>
<gene>
    <name evidence="1" type="ORF">LY90DRAFT_673945</name>
</gene>
<dbReference type="EMBL" id="MCOG01000180">
    <property type="protein sequence ID" value="ORY29408.1"/>
    <property type="molecule type" value="Genomic_DNA"/>
</dbReference>
<comment type="caution">
    <text evidence="1">The sequence shown here is derived from an EMBL/GenBank/DDBJ whole genome shotgun (WGS) entry which is preliminary data.</text>
</comment>
<sequence length="511" mass="54407">MVFLKSIKQIDELINIIVNRLTACTSITSYTTGACSDSTDSGKYCIHSDSQIYKVLTGTSCAVTGDALAGAGIYGFEDANDNSGGTLIFNKGEAGVAITSETNVSLYRCSLNSSSEAICERTYGYFVHGTDYYTINKSNSNVKTATGKSSIVNQCSSGDDIGTLFKDESVIKLCLDGTEKTQDIESTASVQTYFMINKADNVFTTGASDNDKYIAIEASKNAITLVSKDYDYCIKANEVVSETFKEICGSGTDANPCGSNPLSECEGGLCTREVDDGSCKMKADGTTNTHCGTTGYYILNTTDGADTNGFYSLVEKSNGGGKVGTLYSCTGDNTCIPVPSANFPVGYYKNAASTGETDAPYIKCTANNACTILTEVASDCTKAGDITFASVYKICLDAGESITPVAINTTNNSKKHFVSLANSSIFGNQNEDKYVMIDMANGNIHYTAPGKVDAAQTYYYTNLSYEVHLKDSNTAICTAPTTIVEFKLDKSGSTDDSLIVYKKHAEYTTSA</sequence>
<organism evidence="1 2">
    <name type="scientific">Neocallimastix californiae</name>
    <dbReference type="NCBI Taxonomy" id="1754190"/>
    <lineage>
        <taxon>Eukaryota</taxon>
        <taxon>Fungi</taxon>
        <taxon>Fungi incertae sedis</taxon>
        <taxon>Chytridiomycota</taxon>
        <taxon>Chytridiomycota incertae sedis</taxon>
        <taxon>Neocallimastigomycetes</taxon>
        <taxon>Neocallimastigales</taxon>
        <taxon>Neocallimastigaceae</taxon>
        <taxon>Neocallimastix</taxon>
    </lineage>
</organism>
<name>A0A1Y2B3K0_9FUNG</name>
<proteinExistence type="predicted"/>
<accession>A0A1Y2B3K0</accession>
<protein>
    <submittedName>
        <fullName evidence="1">Uncharacterized protein</fullName>
    </submittedName>
</protein>
<dbReference type="PROSITE" id="PS51257">
    <property type="entry name" value="PROKAR_LIPOPROTEIN"/>
    <property type="match status" value="1"/>
</dbReference>
<dbReference type="Proteomes" id="UP000193920">
    <property type="component" value="Unassembled WGS sequence"/>
</dbReference>
<keyword evidence="2" id="KW-1185">Reference proteome</keyword>